<feature type="region of interest" description="Disordered" evidence="1">
    <location>
        <begin position="1"/>
        <end position="441"/>
    </location>
</feature>
<evidence type="ECO:0000256" key="1">
    <source>
        <dbReference type="SAM" id="MobiDB-lite"/>
    </source>
</evidence>
<feature type="compositionally biased region" description="Low complexity" evidence="1">
    <location>
        <begin position="177"/>
        <end position="194"/>
    </location>
</feature>
<feature type="compositionally biased region" description="Low complexity" evidence="1">
    <location>
        <begin position="233"/>
        <end position="243"/>
    </location>
</feature>
<feature type="compositionally biased region" description="Polar residues" evidence="1">
    <location>
        <begin position="291"/>
        <end position="314"/>
    </location>
</feature>
<feature type="compositionally biased region" description="Polar residues" evidence="1">
    <location>
        <begin position="389"/>
        <end position="398"/>
    </location>
</feature>
<organism evidence="2 3">
    <name type="scientific">Cylindrobasidium torrendii FP15055 ss-10</name>
    <dbReference type="NCBI Taxonomy" id="1314674"/>
    <lineage>
        <taxon>Eukaryota</taxon>
        <taxon>Fungi</taxon>
        <taxon>Dikarya</taxon>
        <taxon>Basidiomycota</taxon>
        <taxon>Agaricomycotina</taxon>
        <taxon>Agaricomycetes</taxon>
        <taxon>Agaricomycetidae</taxon>
        <taxon>Agaricales</taxon>
        <taxon>Marasmiineae</taxon>
        <taxon>Physalacriaceae</taxon>
        <taxon>Cylindrobasidium</taxon>
    </lineage>
</organism>
<name>A0A0D7BFC5_9AGAR</name>
<dbReference type="EMBL" id="KN880488">
    <property type="protein sequence ID" value="KIY69218.1"/>
    <property type="molecule type" value="Genomic_DNA"/>
</dbReference>
<feature type="compositionally biased region" description="Low complexity" evidence="1">
    <location>
        <begin position="60"/>
        <end position="89"/>
    </location>
</feature>
<feature type="compositionally biased region" description="Low complexity" evidence="1">
    <location>
        <begin position="145"/>
        <end position="156"/>
    </location>
</feature>
<dbReference type="AlphaFoldDB" id="A0A0D7BFC5"/>
<feature type="compositionally biased region" description="Pro residues" evidence="1">
    <location>
        <begin position="199"/>
        <end position="214"/>
    </location>
</feature>
<feature type="compositionally biased region" description="Pro residues" evidence="1">
    <location>
        <begin position="363"/>
        <end position="373"/>
    </location>
</feature>
<accession>A0A0D7BFC5</accession>
<evidence type="ECO:0000313" key="2">
    <source>
        <dbReference type="EMBL" id="KIY69218.1"/>
    </source>
</evidence>
<protein>
    <submittedName>
        <fullName evidence="2">Uncharacterized protein</fullName>
    </submittedName>
</protein>
<evidence type="ECO:0000313" key="3">
    <source>
        <dbReference type="Proteomes" id="UP000054007"/>
    </source>
</evidence>
<dbReference type="Proteomes" id="UP000054007">
    <property type="component" value="Unassembled WGS sequence"/>
</dbReference>
<dbReference type="OrthoDB" id="3068461at2759"/>
<feature type="compositionally biased region" description="Low complexity" evidence="1">
    <location>
        <begin position="1"/>
        <end position="28"/>
    </location>
</feature>
<feature type="compositionally biased region" description="Low complexity" evidence="1">
    <location>
        <begin position="332"/>
        <end position="342"/>
    </location>
</feature>
<proteinExistence type="predicted"/>
<keyword evidence="3" id="KW-1185">Reference proteome</keyword>
<sequence>MFSPRTSTSRSTTTTTRSPASTSSSSSRGGHRPRQAEPVSMYQPPDVPRPKHQQPYHVNDSVLSTSTLGSSYSGDSGSRSQGTRSSTNRSGRRRPPSPVSMYMPAELHQAKQPRPLPKIEKKPKKPKTEPAPVPPPDTEAKHSKSSSLSLSGLFRRVSLRPKPPPEPETRQIPTISPPASVASPPRSVHASVRSVSRKPVPPSIPEDAPAPPSMTLPRARSNPGIKPSKVRRPSTAPTSTSSSLWSDEPWLARAPPFQPPQHRQRPSVPDVYRQPAPLARPHTSAGHTRMLSDQSMVSSYSSTPNDTLNDSPRTPQVIFSLEPRKTSGEHSPIPIDIDIAIPQMLRRHHSLDSDRSDDSPTAFSPPAPEPVPKPSGLDIVEVPRENKLQVPSTTSWVQTPPVPAQVSNLRTTTRRSRRQGWSGEWNSEDMQDVISKLRRLR</sequence>
<gene>
    <name evidence="2" type="ORF">CYLTODRAFT_489117</name>
</gene>
<reference evidence="2 3" key="1">
    <citation type="journal article" date="2015" name="Fungal Genet. Biol.">
        <title>Evolution of novel wood decay mechanisms in Agaricales revealed by the genome sequences of Fistulina hepatica and Cylindrobasidium torrendii.</title>
        <authorList>
            <person name="Floudas D."/>
            <person name="Held B.W."/>
            <person name="Riley R."/>
            <person name="Nagy L.G."/>
            <person name="Koehler G."/>
            <person name="Ransdell A.S."/>
            <person name="Younus H."/>
            <person name="Chow J."/>
            <person name="Chiniquy J."/>
            <person name="Lipzen A."/>
            <person name="Tritt A."/>
            <person name="Sun H."/>
            <person name="Haridas S."/>
            <person name="LaButti K."/>
            <person name="Ohm R.A."/>
            <person name="Kues U."/>
            <person name="Blanchette R.A."/>
            <person name="Grigoriev I.V."/>
            <person name="Minto R.E."/>
            <person name="Hibbett D.S."/>
        </authorList>
    </citation>
    <scope>NUCLEOTIDE SEQUENCE [LARGE SCALE GENOMIC DNA]</scope>
    <source>
        <strain evidence="2 3">FP15055 ss-10</strain>
    </source>
</reference>